<dbReference type="Gene3D" id="2.60.40.10">
    <property type="entry name" value="Immunoglobulins"/>
    <property type="match status" value="1"/>
</dbReference>
<reference evidence="2" key="1">
    <citation type="journal article" date="2019" name="Int. J. Syst. Evol. Microbiol.">
        <title>The Global Catalogue of Microorganisms (GCM) 10K type strain sequencing project: providing services to taxonomists for standard genome sequencing and annotation.</title>
        <authorList>
            <consortium name="The Broad Institute Genomics Platform"/>
            <consortium name="The Broad Institute Genome Sequencing Center for Infectious Disease"/>
            <person name="Wu L."/>
            <person name="Ma J."/>
        </authorList>
    </citation>
    <scope>NUCLEOTIDE SEQUENCE [LARGE SCALE GENOMIC DNA]</scope>
    <source>
        <strain evidence="2">CGMCC 1.15774</strain>
    </source>
</reference>
<keyword evidence="2" id="KW-1185">Reference proteome</keyword>
<name>A0ABV8PPQ4_9FLAO</name>
<organism evidence="1 2">
    <name type="scientific">Flagellimonas marina</name>
    <dbReference type="NCBI Taxonomy" id="1775168"/>
    <lineage>
        <taxon>Bacteria</taxon>
        <taxon>Pseudomonadati</taxon>
        <taxon>Bacteroidota</taxon>
        <taxon>Flavobacteriia</taxon>
        <taxon>Flavobacteriales</taxon>
        <taxon>Flavobacteriaceae</taxon>
        <taxon>Flagellimonas</taxon>
    </lineage>
</organism>
<sequence length="144" mass="15978">MMIQKTLYVVLAVLVTLSSCEDILEVPDISNQSVSILAPTEGSTLTTNTVVFNWETVEGATGYNIQVATPNFENAAQLNLDTIVRVDTLGKVLTQINQNLMNGTYEWRIKAFNSDYETVYTISGFQVNGDDNKTSGTMKRTFEH</sequence>
<dbReference type="RefSeq" id="WP_379765426.1">
    <property type="nucleotide sequence ID" value="NZ_JBHSCL010000007.1"/>
</dbReference>
<dbReference type="InterPro" id="IPR013783">
    <property type="entry name" value="Ig-like_fold"/>
</dbReference>
<dbReference type="Proteomes" id="UP001595841">
    <property type="component" value="Unassembled WGS sequence"/>
</dbReference>
<accession>A0ABV8PPQ4</accession>
<protein>
    <submittedName>
        <fullName evidence="1">Uncharacterized protein</fullName>
    </submittedName>
</protein>
<evidence type="ECO:0000313" key="1">
    <source>
        <dbReference type="EMBL" id="MFC4221170.1"/>
    </source>
</evidence>
<dbReference type="PROSITE" id="PS51257">
    <property type="entry name" value="PROKAR_LIPOPROTEIN"/>
    <property type="match status" value="1"/>
</dbReference>
<comment type="caution">
    <text evidence="1">The sequence shown here is derived from an EMBL/GenBank/DDBJ whole genome shotgun (WGS) entry which is preliminary data.</text>
</comment>
<dbReference type="EMBL" id="JBHSCL010000007">
    <property type="protein sequence ID" value="MFC4221170.1"/>
    <property type="molecule type" value="Genomic_DNA"/>
</dbReference>
<evidence type="ECO:0000313" key="2">
    <source>
        <dbReference type="Proteomes" id="UP001595841"/>
    </source>
</evidence>
<proteinExistence type="predicted"/>
<gene>
    <name evidence="1" type="ORF">ACFOWS_13540</name>
</gene>